<name>A0ABT9P1A6_9ACTN</name>
<gene>
    <name evidence="6" type="ORF">J2S57_002213</name>
</gene>
<dbReference type="SMART" id="SM00606">
    <property type="entry name" value="CBD_IV"/>
    <property type="match status" value="1"/>
</dbReference>
<feature type="domain" description="CBM6" evidence="4">
    <location>
        <begin position="364"/>
        <end position="491"/>
    </location>
</feature>
<accession>A0ABT9P1A6</accession>
<dbReference type="PANTHER" id="PTHR10963">
    <property type="entry name" value="GLYCOSYL HYDROLASE-RELATED"/>
    <property type="match status" value="1"/>
</dbReference>
<feature type="compositionally biased region" description="Low complexity" evidence="2">
    <location>
        <begin position="321"/>
        <end position="342"/>
    </location>
</feature>
<protein>
    <submittedName>
        <fullName evidence="6">Beta-glucanase (GH16 family)</fullName>
    </submittedName>
</protein>
<dbReference type="InterPro" id="IPR050546">
    <property type="entry name" value="Glycosyl_Hydrlase_16"/>
</dbReference>
<evidence type="ECO:0000259" key="5">
    <source>
        <dbReference type="PROSITE" id="PS51762"/>
    </source>
</evidence>
<dbReference type="CDD" id="cd04084">
    <property type="entry name" value="CBM6_xylanase-like"/>
    <property type="match status" value="1"/>
</dbReference>
<dbReference type="InterPro" id="IPR008979">
    <property type="entry name" value="Galactose-bd-like_sf"/>
</dbReference>
<dbReference type="EMBL" id="JAUSQZ010000001">
    <property type="protein sequence ID" value="MDP9826464.1"/>
    <property type="molecule type" value="Genomic_DNA"/>
</dbReference>
<dbReference type="Gene3D" id="2.60.120.200">
    <property type="match status" value="1"/>
</dbReference>
<dbReference type="PROSITE" id="PS51762">
    <property type="entry name" value="GH16_2"/>
    <property type="match status" value="1"/>
</dbReference>
<proteinExistence type="predicted"/>
<dbReference type="CDD" id="cd02182">
    <property type="entry name" value="GH16_Strep_laminarinase_like"/>
    <property type="match status" value="1"/>
</dbReference>
<dbReference type="InterPro" id="IPR006584">
    <property type="entry name" value="Cellulose-bd_IV"/>
</dbReference>
<evidence type="ECO:0000256" key="3">
    <source>
        <dbReference type="SAM" id="SignalP"/>
    </source>
</evidence>
<dbReference type="Pfam" id="PF26113">
    <property type="entry name" value="GH16_XgeA"/>
    <property type="match status" value="1"/>
</dbReference>
<feature type="domain" description="GH16" evidence="5">
    <location>
        <begin position="52"/>
        <end position="312"/>
    </location>
</feature>
<feature type="signal peptide" evidence="3">
    <location>
        <begin position="1"/>
        <end position="31"/>
    </location>
</feature>
<evidence type="ECO:0000256" key="2">
    <source>
        <dbReference type="SAM" id="MobiDB-lite"/>
    </source>
</evidence>
<organism evidence="6 7">
    <name type="scientific">Kineosporia succinea</name>
    <dbReference type="NCBI Taxonomy" id="84632"/>
    <lineage>
        <taxon>Bacteria</taxon>
        <taxon>Bacillati</taxon>
        <taxon>Actinomycetota</taxon>
        <taxon>Actinomycetes</taxon>
        <taxon>Kineosporiales</taxon>
        <taxon>Kineosporiaceae</taxon>
        <taxon>Kineosporia</taxon>
    </lineage>
</organism>
<reference evidence="6 7" key="1">
    <citation type="submission" date="2023-07" db="EMBL/GenBank/DDBJ databases">
        <title>Sequencing the genomes of 1000 actinobacteria strains.</title>
        <authorList>
            <person name="Klenk H.-P."/>
        </authorList>
    </citation>
    <scope>NUCLEOTIDE SEQUENCE [LARGE SCALE GENOMIC DNA]</scope>
    <source>
        <strain evidence="6 7">DSM 44388</strain>
    </source>
</reference>
<feature type="region of interest" description="Disordered" evidence="2">
    <location>
        <begin position="309"/>
        <end position="392"/>
    </location>
</feature>
<dbReference type="InterPro" id="IPR013320">
    <property type="entry name" value="ConA-like_dom_sf"/>
</dbReference>
<dbReference type="Proteomes" id="UP001235712">
    <property type="component" value="Unassembled WGS sequence"/>
</dbReference>
<sequence>MSQQRLSRTRRAAVVASGAVAAAVVAAVAVAVPGHSAPASTADDGFTTVWSDDFEGAAKTSPSSDNWIFDIGHSYPGGAANWGTGEIAAHTDKTENVSLDGNGNLNITPIRDSSGNWTSARIETQRTDFAAAEGGVVRFESRIQLPDVSGAEAQGIWPAFWSLGEPFRGTYTNWPGIGEVDVMENVNGENTVHGTLHCGTNPGGVCNESTGLGNSKSGFGTTLQKGFHTYAVELDRSSSDEELRWYVDGEQFHSVKESQVGADVWKNATDHGFFLILNVAVGGGWPGSPTEATASGKPMVVDYVKVLQKGTSEDDGETTDPVETAEPVETTTSPAAPTTPADDQGDDEGDGTDASPIGDRDALGTIEAESFDSESGVKAAASGGGSKLGNLANGDSAVYRSVNFGDGDAHTFVAKAASGANEGVSGLIQVRLDSATADPVAQVAVANTGGWETFKNIPGELAKTTGTHDVYLTFTSGSDQEFADLDSFTFTR</sequence>
<keyword evidence="7" id="KW-1185">Reference proteome</keyword>
<dbReference type="SUPFAM" id="SSF49899">
    <property type="entry name" value="Concanavalin A-like lectins/glucanases"/>
    <property type="match status" value="1"/>
</dbReference>
<evidence type="ECO:0000313" key="7">
    <source>
        <dbReference type="Proteomes" id="UP001235712"/>
    </source>
</evidence>
<comment type="caution">
    <text evidence="6">The sequence shown here is derived from an EMBL/GenBank/DDBJ whole genome shotgun (WGS) entry which is preliminary data.</text>
</comment>
<dbReference type="InterPro" id="IPR005084">
    <property type="entry name" value="CBM6"/>
</dbReference>
<dbReference type="PANTHER" id="PTHR10963:SF60">
    <property type="entry name" value="GRAM-NEGATIVE BACTERIA-BINDING PROTEIN 1-RELATED"/>
    <property type="match status" value="1"/>
</dbReference>
<dbReference type="InterPro" id="IPR006311">
    <property type="entry name" value="TAT_signal"/>
</dbReference>
<dbReference type="PROSITE" id="PS51318">
    <property type="entry name" value="TAT"/>
    <property type="match status" value="1"/>
</dbReference>
<dbReference type="InterPro" id="IPR000757">
    <property type="entry name" value="Beta-glucanase-like"/>
</dbReference>
<evidence type="ECO:0000259" key="4">
    <source>
        <dbReference type="PROSITE" id="PS51175"/>
    </source>
</evidence>
<dbReference type="Gene3D" id="2.60.120.260">
    <property type="entry name" value="Galactose-binding domain-like"/>
    <property type="match status" value="1"/>
</dbReference>
<keyword evidence="1 3" id="KW-0732">Signal</keyword>
<dbReference type="Pfam" id="PF03422">
    <property type="entry name" value="CBM_6"/>
    <property type="match status" value="1"/>
</dbReference>
<dbReference type="PROSITE" id="PS51175">
    <property type="entry name" value="CBM6"/>
    <property type="match status" value="1"/>
</dbReference>
<dbReference type="SUPFAM" id="SSF49785">
    <property type="entry name" value="Galactose-binding domain-like"/>
    <property type="match status" value="1"/>
</dbReference>
<feature type="chain" id="PRO_5047296553" evidence="3">
    <location>
        <begin position="32"/>
        <end position="492"/>
    </location>
</feature>
<evidence type="ECO:0000313" key="6">
    <source>
        <dbReference type="EMBL" id="MDP9826464.1"/>
    </source>
</evidence>
<dbReference type="RefSeq" id="WP_307241270.1">
    <property type="nucleotide sequence ID" value="NZ_JAUSQZ010000001.1"/>
</dbReference>
<evidence type="ECO:0000256" key="1">
    <source>
        <dbReference type="ARBA" id="ARBA00022729"/>
    </source>
</evidence>